<gene>
    <name evidence="1" type="ORF">F7R13_34645</name>
</gene>
<dbReference type="Proteomes" id="UP000473571">
    <property type="component" value="Unassembled WGS sequence"/>
</dbReference>
<evidence type="ECO:0000313" key="2">
    <source>
        <dbReference type="Proteomes" id="UP000473571"/>
    </source>
</evidence>
<protein>
    <submittedName>
        <fullName evidence="1">Class A beta-lactamase</fullName>
    </submittedName>
</protein>
<organism evidence="1 2">
    <name type="scientific">Burkholderia territorii</name>
    <dbReference type="NCBI Taxonomy" id="1503055"/>
    <lineage>
        <taxon>Bacteria</taxon>
        <taxon>Pseudomonadati</taxon>
        <taxon>Pseudomonadota</taxon>
        <taxon>Betaproteobacteria</taxon>
        <taxon>Burkholderiales</taxon>
        <taxon>Burkholderiaceae</taxon>
        <taxon>Burkholderia</taxon>
        <taxon>Burkholderia cepacia complex</taxon>
    </lineage>
</organism>
<accession>A0A6L3MXK1</accession>
<comment type="caution">
    <text evidence="1">The sequence shown here is derived from an EMBL/GenBank/DDBJ whole genome shotgun (WGS) entry which is preliminary data.</text>
</comment>
<dbReference type="EMBL" id="VZOL01001229">
    <property type="protein sequence ID" value="KAB0636842.1"/>
    <property type="molecule type" value="Genomic_DNA"/>
</dbReference>
<sequence length="58" mass="5688">TGTGGYGTTTDVAVLWPPSRAPIVLAVSFTQPRADAAARADVVASAARIATGAFAATA</sequence>
<name>A0A6L3MXK1_9BURK</name>
<dbReference type="AlphaFoldDB" id="A0A6L3MXK1"/>
<reference evidence="1 2" key="1">
    <citation type="submission" date="2019-09" db="EMBL/GenBank/DDBJ databases">
        <title>Draft genome sequences of 48 bacterial type strains from the CCUG.</title>
        <authorList>
            <person name="Tunovic T."/>
            <person name="Pineiro-Iglesias B."/>
            <person name="Unosson C."/>
            <person name="Inganas E."/>
            <person name="Ohlen M."/>
            <person name="Cardew S."/>
            <person name="Jensie-Markopoulos S."/>
            <person name="Salva-Serra F."/>
            <person name="Jaen-Luchoro D."/>
            <person name="Karlsson R."/>
            <person name="Svensson-Stadler L."/>
            <person name="Chun J."/>
            <person name="Moore E."/>
        </authorList>
    </citation>
    <scope>NUCLEOTIDE SEQUENCE [LARGE SCALE GENOMIC DNA]</scope>
    <source>
        <strain evidence="1 2">CCUG 65687</strain>
    </source>
</reference>
<proteinExistence type="predicted"/>
<dbReference type="Gene3D" id="3.40.710.10">
    <property type="entry name" value="DD-peptidase/beta-lactamase superfamily"/>
    <property type="match status" value="1"/>
</dbReference>
<evidence type="ECO:0000313" key="1">
    <source>
        <dbReference type="EMBL" id="KAB0636842.1"/>
    </source>
</evidence>
<dbReference type="InterPro" id="IPR012338">
    <property type="entry name" value="Beta-lactam/transpept-like"/>
</dbReference>
<dbReference type="SUPFAM" id="SSF56601">
    <property type="entry name" value="beta-lactamase/transpeptidase-like"/>
    <property type="match status" value="1"/>
</dbReference>
<feature type="non-terminal residue" evidence="1">
    <location>
        <position position="1"/>
    </location>
</feature>